<feature type="compositionally biased region" description="Acidic residues" evidence="4">
    <location>
        <begin position="730"/>
        <end position="740"/>
    </location>
</feature>
<dbReference type="STRING" id="372326.A0A1V4KP59"/>
<feature type="region of interest" description="Disordered" evidence="4">
    <location>
        <begin position="1126"/>
        <end position="1147"/>
    </location>
</feature>
<dbReference type="Pfam" id="PF00096">
    <property type="entry name" value="zf-C2H2"/>
    <property type="match status" value="2"/>
</dbReference>
<dbReference type="PANTHER" id="PTHR16515">
    <property type="entry name" value="PR DOMAIN ZINC FINGER PROTEIN"/>
    <property type="match status" value="1"/>
</dbReference>
<gene>
    <name evidence="7" type="primary">PRDM2</name>
    <name evidence="7" type="ORF">AV530_011364</name>
</gene>
<feature type="domain" description="C2H2-type" evidence="5">
    <location>
        <begin position="435"/>
        <end position="458"/>
    </location>
</feature>
<feature type="region of interest" description="Disordered" evidence="4">
    <location>
        <begin position="203"/>
        <end position="257"/>
    </location>
</feature>
<evidence type="ECO:0000256" key="3">
    <source>
        <dbReference type="PROSITE-ProRule" id="PRU00042"/>
    </source>
</evidence>
<dbReference type="Pfam" id="PF13912">
    <property type="entry name" value="zf-C2H2_6"/>
    <property type="match status" value="2"/>
</dbReference>
<feature type="compositionally biased region" description="Low complexity" evidence="4">
    <location>
        <begin position="604"/>
        <end position="614"/>
    </location>
</feature>
<evidence type="ECO:0000313" key="8">
    <source>
        <dbReference type="Proteomes" id="UP000190648"/>
    </source>
</evidence>
<evidence type="ECO:0000313" key="7">
    <source>
        <dbReference type="EMBL" id="OPJ86208.1"/>
    </source>
</evidence>
<feature type="compositionally biased region" description="Basic and acidic residues" evidence="4">
    <location>
        <begin position="130"/>
        <end position="172"/>
    </location>
</feature>
<dbReference type="Gene3D" id="2.170.270.10">
    <property type="entry name" value="SET domain"/>
    <property type="match status" value="1"/>
</dbReference>
<feature type="compositionally biased region" description="Basic and acidic residues" evidence="4">
    <location>
        <begin position="1136"/>
        <end position="1147"/>
    </location>
</feature>
<dbReference type="InterPro" id="IPR046341">
    <property type="entry name" value="SET_dom_sf"/>
</dbReference>
<feature type="compositionally biased region" description="Polar residues" evidence="4">
    <location>
        <begin position="1161"/>
        <end position="1172"/>
    </location>
</feature>
<evidence type="ECO:0000256" key="1">
    <source>
        <dbReference type="ARBA" id="ARBA00023015"/>
    </source>
</evidence>
<name>A0A1V4KP59_PATFA</name>
<dbReference type="Gene3D" id="3.30.160.60">
    <property type="entry name" value="Classic Zinc Finger"/>
    <property type="match status" value="2"/>
</dbReference>
<feature type="domain" description="SET" evidence="6">
    <location>
        <begin position="28"/>
        <end position="143"/>
    </location>
</feature>
<protein>
    <submittedName>
        <fullName evidence="7">PR domain zinc finger protein 2</fullName>
    </submittedName>
</protein>
<feature type="compositionally biased region" description="Low complexity" evidence="4">
    <location>
        <begin position="1040"/>
        <end position="1055"/>
    </location>
</feature>
<dbReference type="GO" id="GO:0005634">
    <property type="term" value="C:nucleus"/>
    <property type="evidence" value="ECO:0007669"/>
    <property type="project" value="TreeGrafter"/>
</dbReference>
<dbReference type="Proteomes" id="UP000190648">
    <property type="component" value="Unassembled WGS sequence"/>
</dbReference>
<feature type="compositionally biased region" description="Low complexity" evidence="4">
    <location>
        <begin position="954"/>
        <end position="981"/>
    </location>
</feature>
<keyword evidence="1" id="KW-0805">Transcription regulation</keyword>
<dbReference type="FunFam" id="3.30.160.60:FF:002781">
    <property type="entry name" value="PR/SET domain 2"/>
    <property type="match status" value="1"/>
</dbReference>
<dbReference type="EMBL" id="LSYS01002427">
    <property type="protein sequence ID" value="OPJ86208.1"/>
    <property type="molecule type" value="Genomic_DNA"/>
</dbReference>
<evidence type="ECO:0000256" key="4">
    <source>
        <dbReference type="SAM" id="MobiDB-lite"/>
    </source>
</evidence>
<evidence type="ECO:0000256" key="2">
    <source>
        <dbReference type="ARBA" id="ARBA00023163"/>
    </source>
</evidence>
<organism evidence="7 8">
    <name type="scientific">Patagioenas fasciata monilis</name>
    <dbReference type="NCBI Taxonomy" id="372326"/>
    <lineage>
        <taxon>Eukaryota</taxon>
        <taxon>Metazoa</taxon>
        <taxon>Chordata</taxon>
        <taxon>Craniata</taxon>
        <taxon>Vertebrata</taxon>
        <taxon>Euteleostomi</taxon>
        <taxon>Archelosauria</taxon>
        <taxon>Archosauria</taxon>
        <taxon>Dinosauria</taxon>
        <taxon>Saurischia</taxon>
        <taxon>Theropoda</taxon>
        <taxon>Coelurosauria</taxon>
        <taxon>Aves</taxon>
        <taxon>Neognathae</taxon>
        <taxon>Neoaves</taxon>
        <taxon>Columbimorphae</taxon>
        <taxon>Columbiformes</taxon>
        <taxon>Columbidae</taxon>
        <taxon>Patagioenas</taxon>
    </lineage>
</organism>
<feature type="domain" description="C2H2-type" evidence="5">
    <location>
        <begin position="340"/>
        <end position="367"/>
    </location>
</feature>
<feature type="region of interest" description="Disordered" evidence="4">
    <location>
        <begin position="954"/>
        <end position="1059"/>
    </location>
</feature>
<keyword evidence="8" id="KW-1185">Reference proteome</keyword>
<dbReference type="InterPro" id="IPR001214">
    <property type="entry name" value="SET_dom"/>
</dbReference>
<feature type="domain" description="C2H2-type" evidence="5">
    <location>
        <begin position="931"/>
        <end position="958"/>
    </location>
</feature>
<feature type="compositionally biased region" description="Acidic residues" evidence="4">
    <location>
        <begin position="228"/>
        <end position="249"/>
    </location>
</feature>
<feature type="domain" description="C2H2-type" evidence="5">
    <location>
        <begin position="310"/>
        <end position="332"/>
    </location>
</feature>
<dbReference type="CDD" id="cd19188">
    <property type="entry name" value="PR-SET_PRDM2"/>
    <property type="match status" value="1"/>
</dbReference>
<keyword evidence="3" id="KW-0862">Zinc</keyword>
<dbReference type="SUPFAM" id="SSF57667">
    <property type="entry name" value="beta-beta-alpha zinc fingers"/>
    <property type="match status" value="1"/>
</dbReference>
<evidence type="ECO:0000259" key="5">
    <source>
        <dbReference type="PROSITE" id="PS50157"/>
    </source>
</evidence>
<keyword evidence="3" id="KW-0479">Metal-binding</keyword>
<dbReference type="InterPro" id="IPR044414">
    <property type="entry name" value="PRDM2_PR-SET"/>
</dbReference>
<dbReference type="Pfam" id="PF21549">
    <property type="entry name" value="PRDM2_PR"/>
    <property type="match status" value="1"/>
</dbReference>
<keyword evidence="3" id="KW-0863">Zinc-finger</keyword>
<dbReference type="PANTHER" id="PTHR16515:SF37">
    <property type="entry name" value="PR DOMAIN ZINC FINGER PROTEIN 2"/>
    <property type="match status" value="1"/>
</dbReference>
<comment type="caution">
    <text evidence="7">The sequence shown here is derived from an EMBL/GenBank/DDBJ whole genome shotgun (WGS) entry which is preliminary data.</text>
</comment>
<dbReference type="GO" id="GO:0042054">
    <property type="term" value="F:histone methyltransferase activity"/>
    <property type="evidence" value="ECO:0007669"/>
    <property type="project" value="InterPro"/>
</dbReference>
<dbReference type="InterPro" id="IPR013087">
    <property type="entry name" value="Znf_C2H2_type"/>
</dbReference>
<feature type="region of interest" description="Disordered" evidence="4">
    <location>
        <begin position="1159"/>
        <end position="1187"/>
    </location>
</feature>
<feature type="compositionally biased region" description="Polar residues" evidence="4">
    <location>
        <begin position="1012"/>
        <end position="1031"/>
    </location>
</feature>
<dbReference type="SMART" id="SM00355">
    <property type="entry name" value="ZnF_C2H2"/>
    <property type="match status" value="5"/>
</dbReference>
<dbReference type="InterPro" id="IPR050331">
    <property type="entry name" value="Zinc_finger"/>
</dbReference>
<dbReference type="OrthoDB" id="6414306at2759"/>
<keyword evidence="2" id="KW-0804">Transcription</keyword>
<reference evidence="7 8" key="1">
    <citation type="submission" date="2016-02" db="EMBL/GenBank/DDBJ databases">
        <title>Band-tailed pigeon sequencing and assembly.</title>
        <authorList>
            <person name="Soares A.E."/>
            <person name="Novak B.J."/>
            <person name="Rice E.S."/>
            <person name="O'Connell B."/>
            <person name="Chang D."/>
            <person name="Weber S."/>
            <person name="Shapiro B."/>
        </authorList>
    </citation>
    <scope>NUCLEOTIDE SEQUENCE [LARGE SCALE GENOMIC DNA]</scope>
    <source>
        <strain evidence="7">BTP2013</strain>
        <tissue evidence="7">Blood</tissue>
    </source>
</reference>
<dbReference type="GO" id="GO:0010468">
    <property type="term" value="P:regulation of gene expression"/>
    <property type="evidence" value="ECO:0007669"/>
    <property type="project" value="TreeGrafter"/>
</dbReference>
<dbReference type="AlphaFoldDB" id="A0A1V4KP59"/>
<sequence>MNQNTTEPAVAVETLDDVPEHVLRGLPEDVRLFPSAVDKTRLGVWATKSILKGKKFGPFVGDKKKRSQVKSNVYMWEVYYPNLGWMCVDATDPEKGNWLRYINWARSGKEQNLFPLEINRTIYYKSLKEPDGKKKTQEGKNKGKKAVDTNQKKAVLDSPADMRDSKEGHKEEDETPSVSAVLSLEQTAVIQEMVNQEVLPKLMVPSPTSEPQMVTEDKQGEAINCASDDLDDDEEEDDEEEEDEEEIEDINMPKDHAEMPLICEEKLDSLEEQKSTSEESPESSPKKKLVVKVPKARGESNGDVQEMFMFPCQHCERKFTTKQGLERHMHIHISTFNHAFKCRYCGKAFGTQINRRRHERRHEAGPKRKPFLTLTSSQHLDNVADNQVIVDDGLKDDLNVSSLVQDSVALDSEKVSQEMSNSAFAEENKEPKELHPCKYCKKVFGTHTNMRRHQRRVHERHLIPKGVRRKGFFTEEPPLQTEQAPLVQSVYIASTEIEEEGEVDDVYIMDISSNISENLNYYIDGKIQSNSSTSNCDVIQMESNSADLYGLNCIISPVTVEISPNLKTQDSKKMTPSEIPKLGPSVTSSPILPPVSSRFKRRTSSPPSSPQHSPVLRDFVKSDYKMSKDWTAAPTFGSVCNQQPLDLSSGMKQRSDVKNKNQKVLLNEYNGTDAATDSALAHQRDLHPDKECTHHQFESGTLRPQNFTDPSKANVEHMQSLPKDALEPSKEEDDEDLNDSSEELYTTIKIMASGVKSKDPDVRMGLNQHYPSFKPPPFQYHHRNPMGIGVTATNFTTHNIPQTFTTAIRCTKCGKSVDNMPELHKHILACASASDKKRYTPKKNPVPLKQTVQPKNGMVVIAGPGKNAFRRMGQPKRLNFNVEISKMSSNKLKISALKKKNQLVQKAILQKKKSAQQKAELKNNPSESDSHICPYCNREFTYIGSLNKHASYSCPKKPISPSSKKNSKKSASSPSPASSEKGNGLRRRTADAEIKMQSMQPHLGKTRARTSGPAQLQLPSASFKSKQNVKFVSSIRSKKPNSSSSLRNSSPVRVSRMSHVDGKKTKVVAKNNSSGISSKVSRKLHVRIQRNNKAVLPSKSAVASKKKADRFAVKSHERIGGPITRSLQQAANAEAAENKRDESTKQELKDFSYRLRMASRCPSSSSHNTSARQCKKPNCAASQFFKE</sequence>
<feature type="region of interest" description="Disordered" evidence="4">
    <location>
        <begin position="130"/>
        <end position="179"/>
    </location>
</feature>
<feature type="region of interest" description="Disordered" evidence="4">
    <location>
        <begin position="691"/>
        <end position="740"/>
    </location>
</feature>
<dbReference type="GO" id="GO:0008270">
    <property type="term" value="F:zinc ion binding"/>
    <property type="evidence" value="ECO:0007669"/>
    <property type="project" value="UniProtKB-KW"/>
</dbReference>
<feature type="compositionally biased region" description="Polar residues" evidence="4">
    <location>
        <begin position="698"/>
        <end position="711"/>
    </location>
</feature>
<proteinExistence type="predicted"/>
<dbReference type="PROSITE" id="PS00028">
    <property type="entry name" value="ZINC_FINGER_C2H2_1"/>
    <property type="match status" value="3"/>
</dbReference>
<accession>A0A1V4KP59</accession>
<dbReference type="PROSITE" id="PS50280">
    <property type="entry name" value="SET"/>
    <property type="match status" value="1"/>
</dbReference>
<feature type="region of interest" description="Disordered" evidence="4">
    <location>
        <begin position="567"/>
        <end position="615"/>
    </location>
</feature>
<dbReference type="PROSITE" id="PS50157">
    <property type="entry name" value="ZINC_FINGER_C2H2_2"/>
    <property type="match status" value="4"/>
</dbReference>
<feature type="region of interest" description="Disordered" evidence="4">
    <location>
        <begin position="269"/>
        <end position="294"/>
    </location>
</feature>
<dbReference type="InterPro" id="IPR036236">
    <property type="entry name" value="Znf_C2H2_sf"/>
</dbReference>
<evidence type="ECO:0000259" key="6">
    <source>
        <dbReference type="PROSITE" id="PS50280"/>
    </source>
</evidence>